<dbReference type="SUPFAM" id="SSF56300">
    <property type="entry name" value="Metallo-dependent phosphatases"/>
    <property type="match status" value="1"/>
</dbReference>
<comment type="caution">
    <text evidence="1">The sequence shown here is derived from an EMBL/GenBank/DDBJ whole genome shotgun (WGS) entry which is preliminary data.</text>
</comment>
<evidence type="ECO:0000313" key="2">
    <source>
        <dbReference type="Proteomes" id="UP001169862"/>
    </source>
</evidence>
<reference evidence="1" key="1">
    <citation type="submission" date="2023-07" db="EMBL/GenBank/DDBJ databases">
        <title>Genome content predicts the carbon catabolic preferences of heterotrophic bacteria.</title>
        <authorList>
            <person name="Gralka M."/>
        </authorList>
    </citation>
    <scope>NUCLEOTIDE SEQUENCE</scope>
    <source>
        <strain evidence="1">I2M16</strain>
    </source>
</reference>
<gene>
    <name evidence="1" type="ORF">Q4490_16745</name>
</gene>
<dbReference type="InterPro" id="IPR038607">
    <property type="entry name" value="PhoD-like_sf"/>
</dbReference>
<protein>
    <submittedName>
        <fullName evidence="1">Alkaline phosphatase D family protein</fullName>
        <ecNumber evidence="1">3.1.3.1</ecNumber>
    </submittedName>
</protein>
<dbReference type="PANTHER" id="PTHR37031">
    <property type="entry name" value="METALLOPHOSPHATASE BINDING DOMAIN PROTEIN"/>
    <property type="match status" value="1"/>
</dbReference>
<dbReference type="PANTHER" id="PTHR37031:SF2">
    <property type="entry name" value="PHOD-LIKE PHOSPHATASE METALLOPHOSPHATASE DOMAIN-CONTAINING PROTEIN"/>
    <property type="match status" value="1"/>
</dbReference>
<evidence type="ECO:0000313" key="1">
    <source>
        <dbReference type="EMBL" id="MDO6455213.1"/>
    </source>
</evidence>
<dbReference type="RefSeq" id="WP_303552246.1">
    <property type="nucleotide sequence ID" value="NZ_JAUOPG010000013.1"/>
</dbReference>
<name>A0AAW7XQT6_9GAMM</name>
<dbReference type="Proteomes" id="UP001169862">
    <property type="component" value="Unassembled WGS sequence"/>
</dbReference>
<dbReference type="CDD" id="cd07389">
    <property type="entry name" value="MPP_PhoD"/>
    <property type="match status" value="1"/>
</dbReference>
<dbReference type="EC" id="3.1.3.1" evidence="1"/>
<dbReference type="AlphaFoldDB" id="A0AAW7XQT6"/>
<dbReference type="Gene3D" id="3.60.21.70">
    <property type="entry name" value="PhoD-like phosphatase"/>
    <property type="match status" value="1"/>
</dbReference>
<dbReference type="EMBL" id="JAUOPG010000013">
    <property type="protein sequence ID" value="MDO6455213.1"/>
    <property type="molecule type" value="Genomic_DNA"/>
</dbReference>
<sequence>MKSSTDTPLVLVGPVLRQLTSKAVTFWLATSQPVSLSLSLFPEGEAPVNHSEALTRHKAFKAGELLYFHCVVFSQAKPLPHDVWIGYDLALKTTSDSTPISVVEWASDICYGGQSLPGFIIKSHLSTLLHGSCRKPHLLPAESEDKKDSGDGLVRADKHLATIIGQKGSMNEHEFIERWPALLMMSGDQVYADDVAGPMLVAIHQLIDRLKLPDETLEGTDLSDSKALWHDQPHYYKRDSLLPKTEQGGELRKQFFGGARKPVFTSSNANNHLMSLSEMLAMYLLVWSPECWVGITLERPSSINEQLDVERYAREQTAINSFKADLIHVRRVMAHVPSAMIFDDHDVTDDWNLTAGWEKSAYEHPLSRRVIGNALIAYLLCQGWGNAPDQFDDGLLAHLSTTLAAPGTKQHDAFITQLLAFDHWHFHWDTDPVLLVLDTRTHRWRSEKNIDRPSGLMDWESITDLQYSLLDKKAVVMVSPAPVFGVKLIESIQRVFTWAGYPLMVDAENWMAHNGAAHGLMNLFRHPRTPQHFVILSGDVHYSFVYDIELRGRKNSPSIWQITSSGLRNEFPPKLLDVFDRLNRWLYAPWSPLNWFTKRRGMRVSPRKPDNAKLGERLLNAAGIGLVTLDKEGVPTRIAQLCADGREIDFEIDDKHAQWE</sequence>
<accession>A0AAW7XQT6</accession>
<dbReference type="GO" id="GO:0004035">
    <property type="term" value="F:alkaline phosphatase activity"/>
    <property type="evidence" value="ECO:0007669"/>
    <property type="project" value="UniProtKB-EC"/>
</dbReference>
<dbReference type="InterPro" id="IPR029052">
    <property type="entry name" value="Metallo-depent_PP-like"/>
</dbReference>
<dbReference type="InterPro" id="IPR018946">
    <property type="entry name" value="PhoD-like_MPP"/>
</dbReference>
<organism evidence="1 2">
    <name type="scientific">Neptunomonas phycophila</name>
    <dbReference type="NCBI Taxonomy" id="1572645"/>
    <lineage>
        <taxon>Bacteria</taxon>
        <taxon>Pseudomonadati</taxon>
        <taxon>Pseudomonadota</taxon>
        <taxon>Gammaproteobacteria</taxon>
        <taxon>Oceanospirillales</taxon>
        <taxon>Oceanospirillaceae</taxon>
        <taxon>Neptunomonas</taxon>
    </lineage>
</organism>
<keyword evidence="1" id="KW-0378">Hydrolase</keyword>
<proteinExistence type="predicted"/>